<dbReference type="Proteomes" id="UP001054821">
    <property type="component" value="Chromosome 2"/>
</dbReference>
<dbReference type="Gramene" id="VVA37641">
    <property type="protein sequence ID" value="VVA37641"/>
    <property type="gene ID" value="Prudul26B032086"/>
</dbReference>
<dbReference type="Proteomes" id="UP000327085">
    <property type="component" value="Unassembled WGS sequence"/>
</dbReference>
<reference evidence="2" key="1">
    <citation type="submission" date="2019-07" db="EMBL/GenBank/DDBJ databases">
        <authorList>
            <person name="Alioto T."/>
            <person name="Alioto T."/>
            <person name="Gomez Garrido J."/>
        </authorList>
    </citation>
    <scope>NUCLEOTIDE SEQUENCE [LARGE SCALE GENOMIC DNA]</scope>
</reference>
<keyword evidence="4" id="KW-1185">Reference proteome</keyword>
<evidence type="ECO:0000313" key="2">
    <source>
        <dbReference type="EMBL" id="VVA37641.1"/>
    </source>
</evidence>
<gene>
    <name evidence="2" type="ORF">ALMOND_2B032086</name>
    <name evidence="1" type="ORF">L3X38_009768</name>
</gene>
<accession>A0A5E4GDE0</accession>
<dbReference type="EMBL" id="JAJFAZ020000002">
    <property type="protein sequence ID" value="KAI5341893.1"/>
    <property type="molecule type" value="Genomic_DNA"/>
</dbReference>
<sequence>MKEATTENIDVASLPLSNNEGGLSNQFSSLCFLNATLQALLSCSPFVQLLRELRTRKVPKGAFAEFISEFDMPSGSSSKNKDASVLETGRPFSPAVFEGVLKIFTPDVPTSISGRPRFVSDLGQ</sequence>
<organism evidence="2 3">
    <name type="scientific">Prunus dulcis</name>
    <name type="common">Almond</name>
    <name type="synonym">Amygdalus dulcis</name>
    <dbReference type="NCBI Taxonomy" id="3755"/>
    <lineage>
        <taxon>Eukaryota</taxon>
        <taxon>Viridiplantae</taxon>
        <taxon>Streptophyta</taxon>
        <taxon>Embryophyta</taxon>
        <taxon>Tracheophyta</taxon>
        <taxon>Spermatophyta</taxon>
        <taxon>Magnoliopsida</taxon>
        <taxon>eudicotyledons</taxon>
        <taxon>Gunneridae</taxon>
        <taxon>Pentapetalae</taxon>
        <taxon>rosids</taxon>
        <taxon>fabids</taxon>
        <taxon>Rosales</taxon>
        <taxon>Rosaceae</taxon>
        <taxon>Amygdaloideae</taxon>
        <taxon>Amygdaleae</taxon>
        <taxon>Prunus</taxon>
    </lineage>
</organism>
<dbReference type="Gene3D" id="3.90.70.10">
    <property type="entry name" value="Cysteine proteinases"/>
    <property type="match status" value="1"/>
</dbReference>
<dbReference type="AlphaFoldDB" id="A0A5E4GDE0"/>
<dbReference type="EMBL" id="CABIKO010000559">
    <property type="protein sequence ID" value="VVA37641.1"/>
    <property type="molecule type" value="Genomic_DNA"/>
</dbReference>
<name>A0A5E4GDE0_PRUDU</name>
<evidence type="ECO:0000313" key="4">
    <source>
        <dbReference type="Proteomes" id="UP001054821"/>
    </source>
</evidence>
<dbReference type="SUPFAM" id="SSF54001">
    <property type="entry name" value="Cysteine proteinases"/>
    <property type="match status" value="1"/>
</dbReference>
<evidence type="ECO:0000313" key="1">
    <source>
        <dbReference type="EMBL" id="KAI5341893.1"/>
    </source>
</evidence>
<dbReference type="InParanoid" id="A0A5E4GDE0"/>
<reference evidence="1 4" key="3">
    <citation type="journal article" date="2022" name="G3 (Bethesda)">
        <title>Whole-genome sequence and methylome profiling of the almond [Prunus dulcis (Mill.) D.A. Webb] cultivar 'Nonpareil'.</title>
        <authorList>
            <person name="D'Amico-Willman K.M."/>
            <person name="Ouma W.Z."/>
            <person name="Meulia T."/>
            <person name="Sideli G.M."/>
            <person name="Gradziel T.M."/>
            <person name="Fresnedo-Ramirez J."/>
        </authorList>
    </citation>
    <scope>NUCLEOTIDE SEQUENCE [LARGE SCALE GENOMIC DNA]</scope>
    <source>
        <strain evidence="1">Clone GOH B32 T37-40</strain>
    </source>
</reference>
<evidence type="ECO:0000313" key="3">
    <source>
        <dbReference type="Proteomes" id="UP000327085"/>
    </source>
</evidence>
<reference evidence="3" key="2">
    <citation type="journal article" date="2020" name="Plant J.">
        <title>Transposons played a major role in the diversification between the closely related almond and peach genomes: results from the almond genome sequence.</title>
        <authorList>
            <person name="Alioto T."/>
            <person name="Alexiou K.G."/>
            <person name="Bardil A."/>
            <person name="Barteri F."/>
            <person name="Castanera R."/>
            <person name="Cruz F."/>
            <person name="Dhingra A."/>
            <person name="Duval H."/>
            <person name="Fernandez I Marti A."/>
            <person name="Frias L."/>
            <person name="Galan B."/>
            <person name="Garcia J.L."/>
            <person name="Howad W."/>
            <person name="Gomez-Garrido J."/>
            <person name="Gut M."/>
            <person name="Julca I."/>
            <person name="Morata J."/>
            <person name="Puigdomenech P."/>
            <person name="Ribeca P."/>
            <person name="Rubio Cabetas M.J."/>
            <person name="Vlasova A."/>
            <person name="Wirthensohn M."/>
            <person name="Garcia-Mas J."/>
            <person name="Gabaldon T."/>
            <person name="Casacuberta J.M."/>
            <person name="Arus P."/>
        </authorList>
    </citation>
    <scope>NUCLEOTIDE SEQUENCE [LARGE SCALE GENOMIC DNA]</scope>
    <source>
        <strain evidence="3">cv. Texas</strain>
    </source>
</reference>
<protein>
    <submittedName>
        <fullName evidence="2">PREDICTED: ubiquitin carboxyl-terminal hydrolase</fullName>
    </submittedName>
</protein>
<keyword evidence="2" id="KW-0378">Hydrolase</keyword>
<dbReference type="InterPro" id="IPR038765">
    <property type="entry name" value="Papain-like_cys_pep_sf"/>
</dbReference>
<dbReference type="GO" id="GO:0016787">
    <property type="term" value="F:hydrolase activity"/>
    <property type="evidence" value="ECO:0007669"/>
    <property type="project" value="UniProtKB-KW"/>
</dbReference>
<proteinExistence type="predicted"/>